<dbReference type="SMART" id="SM00439">
    <property type="entry name" value="BAH"/>
    <property type="match status" value="1"/>
</dbReference>
<evidence type="ECO:0000256" key="5">
    <source>
        <dbReference type="ARBA" id="ARBA00022741"/>
    </source>
</evidence>
<feature type="compositionally biased region" description="Acidic residues" evidence="11">
    <location>
        <begin position="234"/>
        <end position="243"/>
    </location>
</feature>
<evidence type="ECO:0000256" key="8">
    <source>
        <dbReference type="ARBA" id="ARBA00023125"/>
    </source>
</evidence>
<evidence type="ECO:0000256" key="6">
    <source>
        <dbReference type="ARBA" id="ARBA00022840"/>
    </source>
</evidence>
<dbReference type="PANTHER" id="PTHR10763:SF23">
    <property type="entry name" value="ORIGIN RECOGNITION COMPLEX SUBUNIT 1"/>
    <property type="match status" value="1"/>
</dbReference>
<comment type="subcellular location">
    <subcellularLocation>
        <location evidence="1 10">Nucleus</location>
    </subcellularLocation>
</comment>
<comment type="caution">
    <text evidence="13">The sequence shown here is derived from an EMBL/GenBank/DDBJ whole genome shotgun (WGS) entry which is preliminary data.</text>
</comment>
<evidence type="ECO:0000313" key="13">
    <source>
        <dbReference type="EMBL" id="KAF9463967.1"/>
    </source>
</evidence>
<dbReference type="GO" id="GO:0005664">
    <property type="term" value="C:nuclear origin of replication recognition complex"/>
    <property type="evidence" value="ECO:0007669"/>
    <property type="project" value="TreeGrafter"/>
</dbReference>
<dbReference type="GO" id="GO:0033314">
    <property type="term" value="P:mitotic DNA replication checkpoint signaling"/>
    <property type="evidence" value="ECO:0007669"/>
    <property type="project" value="TreeGrafter"/>
</dbReference>
<organism evidence="13 14">
    <name type="scientific">Collybia nuda</name>
    <dbReference type="NCBI Taxonomy" id="64659"/>
    <lineage>
        <taxon>Eukaryota</taxon>
        <taxon>Fungi</taxon>
        <taxon>Dikarya</taxon>
        <taxon>Basidiomycota</taxon>
        <taxon>Agaricomycotina</taxon>
        <taxon>Agaricomycetes</taxon>
        <taxon>Agaricomycetidae</taxon>
        <taxon>Agaricales</taxon>
        <taxon>Tricholomatineae</taxon>
        <taxon>Clitocybaceae</taxon>
        <taxon>Collybia</taxon>
    </lineage>
</organism>
<evidence type="ECO:0000256" key="1">
    <source>
        <dbReference type="ARBA" id="ARBA00004123"/>
    </source>
</evidence>
<accession>A0A9P5Y5J7</accession>
<evidence type="ECO:0000256" key="10">
    <source>
        <dbReference type="RuleBase" id="RU365058"/>
    </source>
</evidence>
<proteinExistence type="inferred from homology"/>
<evidence type="ECO:0000313" key="14">
    <source>
        <dbReference type="Proteomes" id="UP000807353"/>
    </source>
</evidence>
<evidence type="ECO:0000256" key="7">
    <source>
        <dbReference type="ARBA" id="ARBA00022842"/>
    </source>
</evidence>
<dbReference type="InterPro" id="IPR054425">
    <property type="entry name" value="Cdc6_ORC1-like_ATPase_lid"/>
</dbReference>
<evidence type="ECO:0000259" key="12">
    <source>
        <dbReference type="PROSITE" id="PS51038"/>
    </source>
</evidence>
<dbReference type="CDD" id="cd00009">
    <property type="entry name" value="AAA"/>
    <property type="match status" value="1"/>
</dbReference>
<dbReference type="OrthoDB" id="1926878at2759"/>
<keyword evidence="14" id="KW-1185">Reference proteome</keyword>
<keyword evidence="8 10" id="KW-0238">DNA-binding</keyword>
<dbReference type="PROSITE" id="PS51038">
    <property type="entry name" value="BAH"/>
    <property type="match status" value="1"/>
</dbReference>
<evidence type="ECO:0000256" key="11">
    <source>
        <dbReference type="SAM" id="MobiDB-lite"/>
    </source>
</evidence>
<dbReference type="InterPro" id="IPR001025">
    <property type="entry name" value="BAH_dom"/>
</dbReference>
<dbReference type="GO" id="GO:0046872">
    <property type="term" value="F:metal ion binding"/>
    <property type="evidence" value="ECO:0007669"/>
    <property type="project" value="UniProtKB-KW"/>
</dbReference>
<keyword evidence="3 10" id="KW-0235">DNA replication</keyword>
<feature type="compositionally biased region" description="Acidic residues" evidence="11">
    <location>
        <begin position="322"/>
        <end position="332"/>
    </location>
</feature>
<comment type="similarity">
    <text evidence="2 10">Belongs to the ORC1 family.</text>
</comment>
<feature type="region of interest" description="Disordered" evidence="11">
    <location>
        <begin position="1"/>
        <end position="31"/>
    </location>
</feature>
<feature type="compositionally biased region" description="Acidic residues" evidence="11">
    <location>
        <begin position="341"/>
        <end position="371"/>
    </location>
</feature>
<evidence type="ECO:0000256" key="2">
    <source>
        <dbReference type="ARBA" id="ARBA00008398"/>
    </source>
</evidence>
<dbReference type="GO" id="GO:0003682">
    <property type="term" value="F:chromatin binding"/>
    <property type="evidence" value="ECO:0007669"/>
    <property type="project" value="InterPro"/>
</dbReference>
<dbReference type="SUPFAM" id="SSF52540">
    <property type="entry name" value="P-loop containing nucleoside triphosphate hydrolases"/>
    <property type="match status" value="1"/>
</dbReference>
<feature type="region of interest" description="Disordered" evidence="11">
    <location>
        <begin position="299"/>
        <end position="434"/>
    </location>
</feature>
<sequence>MSKGVPQTPRRSKRFQPLATPSRKQSDIESLRRAWSGEPIYIRPTNFNVDLLQEDREALEEDGDGDIDNDLETVFYHAFEMEKAPAKKKYRGGGKAKKNEESSSLHTYKVGDTVLIETDTLSRIRRPPSIGIILSMWETRRKREEEEEEDWDPANMRMRIHWFLRPAELASIRAKRDHTKNEIYYGLRTSEILFPEVIVGPCNVTGKLPRRAEVKSIEAWSLSPSKKGKKRMDPEDDTDDEDEENMTTFYCHLAIDSMRGLYYNLDWDKHHEVTLALTTPPASVDLEWGNGTMWDVDVAKRPRKRSAPADKPARKKQKLETIDSESEPDSDGGGEFRAQSDDDDEDDDMLPDGVQEDIDSPSEAKDEEEYDTFPRTPSRSKRKRDVATPTRSPRKQATPRKPRTKTVVHATPHSKAALNQRSKLAKGTPSKRQKYTIRPQQLGYASHDISHLPKDPWLRAMHLLHVGSRPDALPCREEEFDRVLRCVGELLEEGSGGCVYISGVPGTGKTATVHAIVRELKRMAECSETNPFTYVEINGLKIPEPSAAYSLLWEGVSGHDPVKNGHLRIGAKESLNALTRHFSGGGGRGRGPGGHACVVLMDELDQLVTAKQDVVYNFFNWPTLVGSKLVVIAVANTMDLPERVMTGRVRSRLGMIRINFQPYTTQQLEKIVQARLASTKSDNKDTTPEVIALDAIKFAAMKVSSISGDARRVLDICRRTVEMVQHSRKTARMADVKEVIQLMQNSPTAAYLRDCSFHERLMLASLVKCIKREGVEEIKWGEVQHQHLVYMNVLPSPPTDSTRKPTPGELTLVLDSLVASRAMLVEEGAAAARKPEGDRLVILNIEQTEVERVLSEVGGQRWKNVLST</sequence>
<keyword evidence="5 10" id="KW-0547">Nucleotide-binding</keyword>
<keyword evidence="6 10" id="KW-0067">ATP-binding</keyword>
<dbReference type="GO" id="GO:0016887">
    <property type="term" value="F:ATP hydrolysis activity"/>
    <property type="evidence" value="ECO:0007669"/>
    <property type="project" value="InterPro"/>
</dbReference>
<dbReference type="Pfam" id="PF00004">
    <property type="entry name" value="AAA"/>
    <property type="match status" value="1"/>
</dbReference>
<dbReference type="GO" id="GO:0003688">
    <property type="term" value="F:DNA replication origin binding"/>
    <property type="evidence" value="ECO:0007669"/>
    <property type="project" value="TreeGrafter"/>
</dbReference>
<dbReference type="InterPro" id="IPR027417">
    <property type="entry name" value="P-loop_NTPase"/>
</dbReference>
<dbReference type="Gene3D" id="2.30.30.490">
    <property type="match status" value="1"/>
</dbReference>
<evidence type="ECO:0000256" key="9">
    <source>
        <dbReference type="ARBA" id="ARBA00023242"/>
    </source>
</evidence>
<dbReference type="InterPro" id="IPR003959">
    <property type="entry name" value="ATPase_AAA_core"/>
</dbReference>
<dbReference type="EMBL" id="MU150258">
    <property type="protein sequence ID" value="KAF9463967.1"/>
    <property type="molecule type" value="Genomic_DNA"/>
</dbReference>
<dbReference type="InterPro" id="IPR043151">
    <property type="entry name" value="BAH_sf"/>
</dbReference>
<dbReference type="Pfam" id="PF01426">
    <property type="entry name" value="BAH"/>
    <property type="match status" value="1"/>
</dbReference>
<feature type="domain" description="BAH" evidence="12">
    <location>
        <begin position="106"/>
        <end position="266"/>
    </location>
</feature>
<feature type="region of interest" description="Disordered" evidence="11">
    <location>
        <begin position="223"/>
        <end position="243"/>
    </location>
</feature>
<protein>
    <recommendedName>
        <fullName evidence="10">Origin recognition complex subunit 1</fullName>
    </recommendedName>
</protein>
<dbReference type="AlphaFoldDB" id="A0A9P5Y5J7"/>
<evidence type="ECO:0000256" key="4">
    <source>
        <dbReference type="ARBA" id="ARBA00022723"/>
    </source>
</evidence>
<dbReference type="InterPro" id="IPR050311">
    <property type="entry name" value="ORC1/CDC6"/>
</dbReference>
<name>A0A9P5Y5J7_9AGAR</name>
<keyword evidence="13" id="KW-0378">Hydrolase</keyword>
<reference evidence="13" key="1">
    <citation type="submission" date="2020-11" db="EMBL/GenBank/DDBJ databases">
        <authorList>
            <consortium name="DOE Joint Genome Institute"/>
            <person name="Ahrendt S."/>
            <person name="Riley R."/>
            <person name="Andreopoulos W."/>
            <person name="Labutti K."/>
            <person name="Pangilinan J."/>
            <person name="Ruiz-Duenas F.J."/>
            <person name="Barrasa J.M."/>
            <person name="Sanchez-Garcia M."/>
            <person name="Camarero S."/>
            <person name="Miyauchi S."/>
            <person name="Serrano A."/>
            <person name="Linde D."/>
            <person name="Babiker R."/>
            <person name="Drula E."/>
            <person name="Ayuso-Fernandez I."/>
            <person name="Pacheco R."/>
            <person name="Padilla G."/>
            <person name="Ferreira P."/>
            <person name="Barriuso J."/>
            <person name="Kellner H."/>
            <person name="Castanera R."/>
            <person name="Alfaro M."/>
            <person name="Ramirez L."/>
            <person name="Pisabarro A.G."/>
            <person name="Kuo A."/>
            <person name="Tritt A."/>
            <person name="Lipzen A."/>
            <person name="He G."/>
            <person name="Yan M."/>
            <person name="Ng V."/>
            <person name="Cullen D."/>
            <person name="Martin F."/>
            <person name="Rosso M.-N."/>
            <person name="Henrissat B."/>
            <person name="Hibbett D."/>
            <person name="Martinez A.T."/>
            <person name="Grigoriev I.V."/>
        </authorList>
    </citation>
    <scope>NUCLEOTIDE SEQUENCE</scope>
    <source>
        <strain evidence="13">CBS 247.69</strain>
    </source>
</reference>
<evidence type="ECO:0000256" key="3">
    <source>
        <dbReference type="ARBA" id="ARBA00022705"/>
    </source>
</evidence>
<dbReference type="InterPro" id="IPR003593">
    <property type="entry name" value="AAA+_ATPase"/>
</dbReference>
<dbReference type="Pfam" id="PF22606">
    <property type="entry name" value="Cdc6-ORC-like_ATPase_lid"/>
    <property type="match status" value="1"/>
</dbReference>
<comment type="function">
    <text evidence="10">Component of the origin recognition complex (ORC) that binds origins of replication. DNA-binding is ATP-dependent, however specific DNA sequences that define origins of replication have not been identified so far. ORC is required to assemble the pre-replication complex necessary to initiate DNA replication.</text>
</comment>
<dbReference type="SMART" id="SM00382">
    <property type="entry name" value="AAA"/>
    <property type="match status" value="1"/>
</dbReference>
<dbReference type="GO" id="GO:0006270">
    <property type="term" value="P:DNA replication initiation"/>
    <property type="evidence" value="ECO:0007669"/>
    <property type="project" value="TreeGrafter"/>
</dbReference>
<feature type="compositionally biased region" description="Basic residues" evidence="11">
    <location>
        <begin position="392"/>
        <end position="406"/>
    </location>
</feature>
<keyword evidence="9 10" id="KW-0539">Nucleus</keyword>
<keyword evidence="7" id="KW-0460">Magnesium</keyword>
<dbReference type="PANTHER" id="PTHR10763">
    <property type="entry name" value="CELL DIVISION CONTROL PROTEIN 6-RELATED"/>
    <property type="match status" value="1"/>
</dbReference>
<keyword evidence="4" id="KW-0479">Metal-binding</keyword>
<dbReference type="FunFam" id="3.40.50.300:FF:000199">
    <property type="entry name" value="Origin recognition complex subunit 1"/>
    <property type="match status" value="1"/>
</dbReference>
<comment type="subunit">
    <text evidence="10">ORC is composed of six subunits.</text>
</comment>
<dbReference type="Proteomes" id="UP000807353">
    <property type="component" value="Unassembled WGS sequence"/>
</dbReference>
<gene>
    <name evidence="13" type="ORF">BDZ94DRAFT_1289645</name>
</gene>
<dbReference type="GO" id="GO:0005524">
    <property type="term" value="F:ATP binding"/>
    <property type="evidence" value="ECO:0007669"/>
    <property type="project" value="UniProtKB-KW"/>
</dbReference>
<dbReference type="Gene3D" id="3.40.50.300">
    <property type="entry name" value="P-loop containing nucleotide triphosphate hydrolases"/>
    <property type="match status" value="1"/>
</dbReference>